<keyword evidence="1" id="KW-0175">Coiled coil</keyword>
<organism evidence="3 4">
    <name type="scientific">Lodderomyces beijingensis</name>
    <dbReference type="NCBI Taxonomy" id="1775926"/>
    <lineage>
        <taxon>Eukaryota</taxon>
        <taxon>Fungi</taxon>
        <taxon>Dikarya</taxon>
        <taxon>Ascomycota</taxon>
        <taxon>Saccharomycotina</taxon>
        <taxon>Pichiomycetes</taxon>
        <taxon>Debaryomycetaceae</taxon>
        <taxon>Candida/Lodderomyces clade</taxon>
        <taxon>Lodderomyces</taxon>
    </lineage>
</organism>
<dbReference type="GeneID" id="92209361"/>
<feature type="region of interest" description="Disordered" evidence="2">
    <location>
        <begin position="410"/>
        <end position="493"/>
    </location>
</feature>
<feature type="compositionally biased region" description="Polar residues" evidence="2">
    <location>
        <begin position="442"/>
        <end position="456"/>
    </location>
</feature>
<feature type="coiled-coil region" evidence="1">
    <location>
        <begin position="520"/>
        <end position="566"/>
    </location>
</feature>
<feature type="compositionally biased region" description="Acidic residues" evidence="2">
    <location>
        <begin position="415"/>
        <end position="424"/>
    </location>
</feature>
<feature type="region of interest" description="Disordered" evidence="2">
    <location>
        <begin position="337"/>
        <end position="363"/>
    </location>
</feature>
<accession>A0ABP0ZP62</accession>
<feature type="compositionally biased region" description="Low complexity" evidence="2">
    <location>
        <begin position="161"/>
        <end position="175"/>
    </location>
</feature>
<gene>
    <name evidence="3" type="ORF">LODBEIA_P41650</name>
</gene>
<evidence type="ECO:0008006" key="5">
    <source>
        <dbReference type="Google" id="ProtNLM"/>
    </source>
</evidence>
<feature type="compositionally biased region" description="Basic and acidic residues" evidence="2">
    <location>
        <begin position="298"/>
        <end position="317"/>
    </location>
</feature>
<reference evidence="3 4" key="1">
    <citation type="submission" date="2024-03" db="EMBL/GenBank/DDBJ databases">
        <authorList>
            <person name="Brejova B."/>
        </authorList>
    </citation>
    <scope>NUCLEOTIDE SEQUENCE [LARGE SCALE GENOMIC DNA]</scope>
    <source>
        <strain evidence="3 4">CBS 14171</strain>
    </source>
</reference>
<keyword evidence="4" id="KW-1185">Reference proteome</keyword>
<feature type="region of interest" description="Disordered" evidence="2">
    <location>
        <begin position="159"/>
        <end position="190"/>
    </location>
</feature>
<evidence type="ECO:0000313" key="3">
    <source>
        <dbReference type="EMBL" id="CAK9440065.1"/>
    </source>
</evidence>
<feature type="compositionally biased region" description="Basic and acidic residues" evidence="2">
    <location>
        <begin position="176"/>
        <end position="190"/>
    </location>
</feature>
<evidence type="ECO:0000256" key="1">
    <source>
        <dbReference type="SAM" id="Coils"/>
    </source>
</evidence>
<dbReference type="RefSeq" id="XP_066831103.1">
    <property type="nucleotide sequence ID" value="XM_066974356.1"/>
</dbReference>
<proteinExistence type="predicted"/>
<dbReference type="Proteomes" id="UP001497383">
    <property type="component" value="Chromosome 5"/>
</dbReference>
<feature type="region of interest" description="Disordered" evidence="2">
    <location>
        <begin position="298"/>
        <end position="323"/>
    </location>
</feature>
<name>A0ABP0ZP62_9ASCO</name>
<feature type="compositionally biased region" description="Acidic residues" evidence="2">
    <location>
        <begin position="341"/>
        <end position="357"/>
    </location>
</feature>
<evidence type="ECO:0000313" key="4">
    <source>
        <dbReference type="Proteomes" id="UP001497383"/>
    </source>
</evidence>
<evidence type="ECO:0000256" key="2">
    <source>
        <dbReference type="SAM" id="MobiDB-lite"/>
    </source>
</evidence>
<sequence>MADLKEIRVHIGNISPKLRANSTSLEQRLTKYSDSIISPLEFHTKPLQDSYFAYVTISALQSEFEKLKQALNGVVFMGMKLSVGVAKPLFAERLMRERERKEKLSSRKNLAKKVKESQIVEARRQRIQEARTRFPTNDVTGTVRTSTYSPQLDIVSKSEHTLNSGSLGSTSTSASTRDKHMTPTSRRIDGTKSYGAFTNSLIYKYRSGKSNSVIKGAHRRTPRKDPRSQTLRVLVNGELKTFKHFKTKLWGVEKKTARDLTYSYDPNLGWKSGDGHVVEAAAGTSCGINGRQAMNYGRDSDIEGVDGRGLNDTKEGDESSQNKSVLASILKDYDFDKPMELDDADDDEMGDDGDEIEVDSRGRKRIHHYDYEVEGKIDDEQRSASMEKQADVDVDVDDVIKVSTQELERPKEEVYYDEDDEGNDISDLQFIENARADPYSEEPTTVPKQSPSSTTGEAAKDEENQIEEDDSDSEFMPTFGVPSEPEPAGTTESLRSLLNPTTAATSNQETTAPATFTLALAEDDEDIDEAKAEAQRVQDEEQRQLLKQIQRKQQELLNQQQQQQQEQVLQKRRNQFGLFWPHFDSPFLSTQSQLSKIGSVDDEYKYMWAVESSGPAGATAIDHSHEGESAYEKWFWSIRGEMTRECKRRKRDLMRHLRKRK</sequence>
<protein>
    <recommendedName>
        <fullName evidence="5">RRM domain-containing protein</fullName>
    </recommendedName>
</protein>
<dbReference type="EMBL" id="OZ022409">
    <property type="protein sequence ID" value="CAK9440065.1"/>
    <property type="molecule type" value="Genomic_DNA"/>
</dbReference>
<feature type="compositionally biased region" description="Acidic residues" evidence="2">
    <location>
        <begin position="464"/>
        <end position="473"/>
    </location>
</feature>